<proteinExistence type="predicted"/>
<comment type="caution">
    <text evidence="1">The sequence shown here is derived from an EMBL/GenBank/DDBJ whole genome shotgun (WGS) entry which is preliminary data.</text>
</comment>
<evidence type="ECO:0000313" key="2">
    <source>
        <dbReference type="Proteomes" id="UP001152795"/>
    </source>
</evidence>
<accession>A0A7D9DHU8</accession>
<sequence length="144" mass="16430">MKCKNEYCKKKDEWAEFEKRMGLKRTEGREKKSCGVKVVSSFSPRPRAPATVFPKSVSIGDLLKAGKLIKPPNAYIFNLEYFDVHKCIWVNASTIKLQVEDEKFASGAFRDAYKAKCLDPPDLRGEWVLKRYQDTSTNTIGNVC</sequence>
<gene>
    <name evidence="1" type="ORF">PACLA_8A026575</name>
</gene>
<protein>
    <submittedName>
        <fullName evidence="1">Uncharacterized protein</fullName>
    </submittedName>
</protein>
<dbReference type="Proteomes" id="UP001152795">
    <property type="component" value="Unassembled WGS sequence"/>
</dbReference>
<organism evidence="1 2">
    <name type="scientific">Paramuricea clavata</name>
    <name type="common">Red gorgonian</name>
    <name type="synonym">Violescent sea-whip</name>
    <dbReference type="NCBI Taxonomy" id="317549"/>
    <lineage>
        <taxon>Eukaryota</taxon>
        <taxon>Metazoa</taxon>
        <taxon>Cnidaria</taxon>
        <taxon>Anthozoa</taxon>
        <taxon>Octocorallia</taxon>
        <taxon>Malacalcyonacea</taxon>
        <taxon>Plexauridae</taxon>
        <taxon>Paramuricea</taxon>
    </lineage>
</organism>
<dbReference type="EMBL" id="CACRXK020000980">
    <property type="protein sequence ID" value="CAB3986217.1"/>
    <property type="molecule type" value="Genomic_DNA"/>
</dbReference>
<evidence type="ECO:0000313" key="1">
    <source>
        <dbReference type="EMBL" id="CAB3986217.1"/>
    </source>
</evidence>
<dbReference type="AlphaFoldDB" id="A0A7D9DHU8"/>
<reference evidence="1" key="1">
    <citation type="submission" date="2020-04" db="EMBL/GenBank/DDBJ databases">
        <authorList>
            <person name="Alioto T."/>
            <person name="Alioto T."/>
            <person name="Gomez Garrido J."/>
        </authorList>
    </citation>
    <scope>NUCLEOTIDE SEQUENCE</scope>
    <source>
        <strain evidence="1">A484AB</strain>
    </source>
</reference>
<name>A0A7D9DHU8_PARCT</name>
<keyword evidence="2" id="KW-1185">Reference proteome</keyword>